<dbReference type="PANTHER" id="PTHR10622:SF12">
    <property type="entry name" value="HET DOMAIN-CONTAINING PROTEIN"/>
    <property type="match status" value="1"/>
</dbReference>
<name>A0A553HWI1_9PEZI</name>
<accession>A0A553HWI1</accession>
<dbReference type="PANTHER" id="PTHR10622">
    <property type="entry name" value="HET DOMAIN-CONTAINING PROTEIN"/>
    <property type="match status" value="1"/>
</dbReference>
<dbReference type="AlphaFoldDB" id="A0A553HWI1"/>
<dbReference type="InterPro" id="IPR010730">
    <property type="entry name" value="HET"/>
</dbReference>
<gene>
    <name evidence="2" type="ORF">FHL15_006918</name>
</gene>
<keyword evidence="3" id="KW-1185">Reference proteome</keyword>
<dbReference type="EMBL" id="VFLP01000038">
    <property type="protein sequence ID" value="TRX92303.1"/>
    <property type="molecule type" value="Genomic_DNA"/>
</dbReference>
<comment type="caution">
    <text evidence="2">The sequence shown here is derived from an EMBL/GenBank/DDBJ whole genome shotgun (WGS) entry which is preliminary data.</text>
</comment>
<evidence type="ECO:0000313" key="3">
    <source>
        <dbReference type="Proteomes" id="UP000319160"/>
    </source>
</evidence>
<dbReference type="OrthoDB" id="674604at2759"/>
<dbReference type="Pfam" id="PF06985">
    <property type="entry name" value="HET"/>
    <property type="match status" value="1"/>
</dbReference>
<reference evidence="3" key="1">
    <citation type="submission" date="2019-06" db="EMBL/GenBank/DDBJ databases">
        <title>Draft genome sequence of the griseofulvin-producing fungus Xylaria cubensis strain G536.</title>
        <authorList>
            <person name="Mead M.E."/>
            <person name="Raja H.A."/>
            <person name="Steenwyk J.L."/>
            <person name="Knowles S.L."/>
            <person name="Oberlies N.H."/>
            <person name="Rokas A."/>
        </authorList>
    </citation>
    <scope>NUCLEOTIDE SEQUENCE [LARGE SCALE GENOMIC DNA]</scope>
    <source>
        <strain evidence="3">G536</strain>
    </source>
</reference>
<proteinExistence type="predicted"/>
<sequence length="412" mass="46526">MLRLIVVDKLLSDNEIVFTYIESSHATPKYAVACWVKGQPKGAGFDAFIHASDNDFTYEKCCQFEYKKIHPSQELAFKTLTEAGKVAKQQGCDYIWIDHCCIDQSDTEYVTRSINLRYQWYAEAEVCLVYLHDSPLDSDPCKRLWICEERGCLWFHSTWSRPVILASKQLNFYDSAWKPIGTFQKQSSSDQRPLEGLGKEVQRITSIAPGALLGSVPLSKYSVATRLVWAEEPIPFIEPPEDVAYSMVGIFGVSLTPNYGEGGNRAFHRLAAKIMQVTSDLSILAWKESCTILGSDEPLGALPHPITDSIWPKYYRDFHPMPSNYPLSMTEKGVQVTAVLCKYKQPWKDGYFMSLGGSDIGGWYFGFDLRQIDQSTYERESGWLGKVAALKLTPSTGPMTFYITTHIKVSSD</sequence>
<feature type="domain" description="Heterokaryon incompatibility" evidence="1">
    <location>
        <begin position="72"/>
        <end position="138"/>
    </location>
</feature>
<evidence type="ECO:0000313" key="2">
    <source>
        <dbReference type="EMBL" id="TRX92303.1"/>
    </source>
</evidence>
<evidence type="ECO:0000259" key="1">
    <source>
        <dbReference type="Pfam" id="PF06985"/>
    </source>
</evidence>
<dbReference type="Proteomes" id="UP000319160">
    <property type="component" value="Unassembled WGS sequence"/>
</dbReference>
<organism evidence="2 3">
    <name type="scientific">Xylaria flabelliformis</name>
    <dbReference type="NCBI Taxonomy" id="2512241"/>
    <lineage>
        <taxon>Eukaryota</taxon>
        <taxon>Fungi</taxon>
        <taxon>Dikarya</taxon>
        <taxon>Ascomycota</taxon>
        <taxon>Pezizomycotina</taxon>
        <taxon>Sordariomycetes</taxon>
        <taxon>Xylariomycetidae</taxon>
        <taxon>Xylariales</taxon>
        <taxon>Xylariaceae</taxon>
        <taxon>Xylaria</taxon>
    </lineage>
</organism>
<protein>
    <recommendedName>
        <fullName evidence="1">Heterokaryon incompatibility domain-containing protein</fullName>
    </recommendedName>
</protein>
<dbReference type="STRING" id="2512241.A0A553HWI1"/>